<dbReference type="Proteomes" id="UP001055171">
    <property type="component" value="Chromosome"/>
</dbReference>
<evidence type="ECO:0000313" key="3">
    <source>
        <dbReference type="Proteomes" id="UP001055171"/>
    </source>
</evidence>
<dbReference type="EMBL" id="CP092423">
    <property type="protein sequence ID" value="ULP40362.1"/>
    <property type="molecule type" value="Genomic_DNA"/>
</dbReference>
<dbReference type="RefSeq" id="WP_239719929.1">
    <property type="nucleotide sequence ID" value="NZ_CP092423.2"/>
</dbReference>
<proteinExistence type="predicted"/>
<name>A0ABY3USC9_MYCLN</name>
<keyword evidence="3" id="KW-1185">Reference proteome</keyword>
<accession>A0ABY3USC9</accession>
<evidence type="ECO:0000313" key="2">
    <source>
        <dbReference type="EMBL" id="ULP40362.1"/>
    </source>
</evidence>
<protein>
    <submittedName>
        <fullName evidence="2">Uncharacterized protein</fullName>
    </submittedName>
</protein>
<reference evidence="2" key="1">
    <citation type="submission" date="2022-08" db="EMBL/GenBank/DDBJ databases">
        <title>Complete genome sequence of 14 non-tuberculosis mycobacteria type-strains.</title>
        <authorList>
            <person name="Igarashi Y."/>
            <person name="Osugi A."/>
            <person name="Mitarai S."/>
        </authorList>
    </citation>
    <scope>NUCLEOTIDE SEQUENCE</scope>
    <source>
        <strain evidence="2">ATCC 51985</strain>
    </source>
</reference>
<sequence length="47" mass="4943">MTAYPSIAAPQVTALRRRRRQAAASKLSAATGNSDIPLADRTLMGGE</sequence>
<evidence type="ECO:0000256" key="1">
    <source>
        <dbReference type="SAM" id="MobiDB-lite"/>
    </source>
</evidence>
<organism evidence="2 3">
    <name type="scientific">Mycobacterium lentiflavum</name>
    <dbReference type="NCBI Taxonomy" id="141349"/>
    <lineage>
        <taxon>Bacteria</taxon>
        <taxon>Bacillati</taxon>
        <taxon>Actinomycetota</taxon>
        <taxon>Actinomycetes</taxon>
        <taxon>Mycobacteriales</taxon>
        <taxon>Mycobacteriaceae</taxon>
        <taxon>Mycobacterium</taxon>
        <taxon>Mycobacterium simiae complex</taxon>
    </lineage>
</organism>
<gene>
    <name evidence="2" type="ORF">MJO58_15175</name>
</gene>
<feature type="region of interest" description="Disordered" evidence="1">
    <location>
        <begin position="19"/>
        <end position="47"/>
    </location>
</feature>